<protein>
    <submittedName>
        <fullName evidence="6">AraC family transcriptional regulator</fullName>
    </submittedName>
</protein>
<dbReference type="InterPro" id="IPR037923">
    <property type="entry name" value="HTH-like"/>
</dbReference>
<dbReference type="InterPro" id="IPR050204">
    <property type="entry name" value="AraC_XylS_family_regulators"/>
</dbReference>
<dbReference type="RefSeq" id="WP_120979082.1">
    <property type="nucleotide sequence ID" value="NZ_RBZM01000009.1"/>
</dbReference>
<keyword evidence="7" id="KW-1185">Reference proteome</keyword>
<accession>A0A494XLL4</accession>
<dbReference type="SMART" id="SM00342">
    <property type="entry name" value="HTH_ARAC"/>
    <property type="match status" value="1"/>
</dbReference>
<organism evidence="6 7">
    <name type="scientific">Cohnella endophytica</name>
    <dbReference type="NCBI Taxonomy" id="2419778"/>
    <lineage>
        <taxon>Bacteria</taxon>
        <taxon>Bacillati</taxon>
        <taxon>Bacillota</taxon>
        <taxon>Bacilli</taxon>
        <taxon>Bacillales</taxon>
        <taxon>Paenibacillaceae</taxon>
        <taxon>Cohnella</taxon>
    </lineage>
</organism>
<dbReference type="GO" id="GO:0003700">
    <property type="term" value="F:DNA-binding transcription factor activity"/>
    <property type="evidence" value="ECO:0007669"/>
    <property type="project" value="InterPro"/>
</dbReference>
<dbReference type="SUPFAM" id="SSF46689">
    <property type="entry name" value="Homeodomain-like"/>
    <property type="match status" value="2"/>
</dbReference>
<keyword evidence="3" id="KW-0010">Activator</keyword>
<evidence type="ECO:0000256" key="3">
    <source>
        <dbReference type="ARBA" id="ARBA00023159"/>
    </source>
</evidence>
<sequence>MDKKLYTLAPSETMDDLQLFFFPPYITLAHMFHAPEGWALRSRVLKQFQLQYVLEGDAEYEIEGLRYRTLKGDLLFHGPGEVHQVDTVGGKPYVCISIVFHFGETAYPIRELIGFGLNGAKLPHHMGNYSEHPIENRLSELVHHYRQPGLYHQQRSQQLLMDILLSLAESRRKRSEVSVTKEASGTGKLILIRNYIDAHLKEGFRHEQLEELTGWSRNYVIAQFKQTFGMSPVQYLVWIRLEKAKQLALQSGLSFGQIAVEVGYSDIHAFSKIFKRKTGMSLSQFVATLYRDTPDR</sequence>
<feature type="domain" description="HTH araC/xylS-type" evidence="5">
    <location>
        <begin position="190"/>
        <end position="288"/>
    </location>
</feature>
<gene>
    <name evidence="6" type="ORF">D7Z26_21550</name>
</gene>
<dbReference type="Proteomes" id="UP000282076">
    <property type="component" value="Unassembled WGS sequence"/>
</dbReference>
<keyword evidence="1" id="KW-0805">Transcription regulation</keyword>
<keyword evidence="2" id="KW-0238">DNA-binding</keyword>
<dbReference type="Gene3D" id="1.10.10.60">
    <property type="entry name" value="Homeodomain-like"/>
    <property type="match status" value="2"/>
</dbReference>
<dbReference type="PROSITE" id="PS00041">
    <property type="entry name" value="HTH_ARAC_FAMILY_1"/>
    <property type="match status" value="1"/>
</dbReference>
<proteinExistence type="predicted"/>
<dbReference type="InterPro" id="IPR014710">
    <property type="entry name" value="RmlC-like_jellyroll"/>
</dbReference>
<reference evidence="6 7" key="1">
    <citation type="submission" date="2018-10" db="EMBL/GenBank/DDBJ databases">
        <title>Cohnella sp. M2MS4P-1, whole genome shotgun sequence.</title>
        <authorList>
            <person name="Tuo L."/>
        </authorList>
    </citation>
    <scope>NUCLEOTIDE SEQUENCE [LARGE SCALE GENOMIC DNA]</scope>
    <source>
        <strain evidence="6 7">M2MS4P-1</strain>
    </source>
</reference>
<evidence type="ECO:0000256" key="4">
    <source>
        <dbReference type="ARBA" id="ARBA00023163"/>
    </source>
</evidence>
<dbReference type="PROSITE" id="PS01124">
    <property type="entry name" value="HTH_ARAC_FAMILY_2"/>
    <property type="match status" value="1"/>
</dbReference>
<dbReference type="Pfam" id="PF02311">
    <property type="entry name" value="AraC_binding"/>
    <property type="match status" value="1"/>
</dbReference>
<evidence type="ECO:0000313" key="6">
    <source>
        <dbReference type="EMBL" id="RKP48944.1"/>
    </source>
</evidence>
<dbReference type="Gene3D" id="2.60.120.10">
    <property type="entry name" value="Jelly Rolls"/>
    <property type="match status" value="1"/>
</dbReference>
<evidence type="ECO:0000256" key="2">
    <source>
        <dbReference type="ARBA" id="ARBA00023125"/>
    </source>
</evidence>
<dbReference type="PANTHER" id="PTHR46796">
    <property type="entry name" value="HTH-TYPE TRANSCRIPTIONAL ACTIVATOR RHAS-RELATED"/>
    <property type="match status" value="1"/>
</dbReference>
<dbReference type="InterPro" id="IPR018060">
    <property type="entry name" value="HTH_AraC"/>
</dbReference>
<dbReference type="EMBL" id="RBZM01000009">
    <property type="protein sequence ID" value="RKP48944.1"/>
    <property type="molecule type" value="Genomic_DNA"/>
</dbReference>
<evidence type="ECO:0000313" key="7">
    <source>
        <dbReference type="Proteomes" id="UP000282076"/>
    </source>
</evidence>
<dbReference type="OrthoDB" id="9807321at2"/>
<dbReference type="InterPro" id="IPR003313">
    <property type="entry name" value="AraC-bd"/>
</dbReference>
<dbReference type="InterPro" id="IPR009057">
    <property type="entry name" value="Homeodomain-like_sf"/>
</dbReference>
<dbReference type="GO" id="GO:0043565">
    <property type="term" value="F:sequence-specific DNA binding"/>
    <property type="evidence" value="ECO:0007669"/>
    <property type="project" value="InterPro"/>
</dbReference>
<dbReference type="Pfam" id="PF12833">
    <property type="entry name" value="HTH_18"/>
    <property type="match status" value="1"/>
</dbReference>
<evidence type="ECO:0000259" key="5">
    <source>
        <dbReference type="PROSITE" id="PS01124"/>
    </source>
</evidence>
<comment type="caution">
    <text evidence="6">The sequence shown here is derived from an EMBL/GenBank/DDBJ whole genome shotgun (WGS) entry which is preliminary data.</text>
</comment>
<keyword evidence="4" id="KW-0804">Transcription</keyword>
<evidence type="ECO:0000256" key="1">
    <source>
        <dbReference type="ARBA" id="ARBA00023015"/>
    </source>
</evidence>
<dbReference type="InterPro" id="IPR018062">
    <property type="entry name" value="HTH_AraC-typ_CS"/>
</dbReference>
<name>A0A494XLL4_9BACL</name>
<dbReference type="SUPFAM" id="SSF51215">
    <property type="entry name" value="Regulatory protein AraC"/>
    <property type="match status" value="1"/>
</dbReference>
<dbReference type="AlphaFoldDB" id="A0A494XLL4"/>